<sequence>MSGPARYEAAALVAAAARLFEAGGLAPDRAAITGEVLVEGDLLGQTTHGLNLLAPYLDSLAAGVMAREGEPEILSETPVALTWDGRKLPGPWLVRRAMEAAAQRAAVLGIGAVSIRRAHHIGCLSAYLRPVAEAGQMAIVTCSDPSTASVAPWGGTRRVITPNPLAAGWPSPDGPVMMDVSMSLTTNGMTARRRDEGRDFDHDWLLDADGRPTRDPGVFFAEPAGTLMPLGGPSAGHKGYALGLLVEALTSGLCGFGRAEPSQGWGASVLVLVLDPARFGGLPAFTREAAWMADAVHANPPAAGGPAPRLPGERALRLRAEQLAKGVALHPAIPPVLAARCAAAGIPAPGPIPP</sequence>
<dbReference type="RefSeq" id="WP_211855858.1">
    <property type="nucleotide sequence ID" value="NZ_JAAGBB010000047.1"/>
</dbReference>
<evidence type="ECO:0000256" key="1">
    <source>
        <dbReference type="ARBA" id="ARBA00006056"/>
    </source>
</evidence>
<comment type="caution">
    <text evidence="3">The sequence shown here is derived from an EMBL/GenBank/DDBJ whole genome shotgun (WGS) entry which is preliminary data.</text>
</comment>
<dbReference type="PANTHER" id="PTHR11091:SF0">
    <property type="entry name" value="MALATE DEHYDROGENASE"/>
    <property type="match status" value="1"/>
</dbReference>
<proteinExistence type="inferred from homology"/>
<evidence type="ECO:0000256" key="2">
    <source>
        <dbReference type="ARBA" id="ARBA00023002"/>
    </source>
</evidence>
<gene>
    <name evidence="3" type="ORF">GXW71_27245</name>
</gene>
<dbReference type="Pfam" id="PF02615">
    <property type="entry name" value="Ldh_2"/>
    <property type="match status" value="1"/>
</dbReference>
<dbReference type="EMBL" id="JAAGBB010000047">
    <property type="protein sequence ID" value="MBR0668080.1"/>
    <property type="molecule type" value="Genomic_DNA"/>
</dbReference>
<dbReference type="Proteomes" id="UP001196870">
    <property type="component" value="Unassembled WGS sequence"/>
</dbReference>
<dbReference type="InterPro" id="IPR043143">
    <property type="entry name" value="Mal/L-sulf/L-lact_DH-like_NADP"/>
</dbReference>
<dbReference type="InterPro" id="IPR043144">
    <property type="entry name" value="Mal/L-sulf/L-lact_DH-like_ah"/>
</dbReference>
<dbReference type="Gene3D" id="3.30.1370.60">
    <property type="entry name" value="Hypothetical oxidoreductase yiak, domain 2"/>
    <property type="match status" value="1"/>
</dbReference>
<protein>
    <submittedName>
        <fullName evidence="3">Ldh family oxidoreductase</fullName>
    </submittedName>
</protein>
<dbReference type="InterPro" id="IPR003767">
    <property type="entry name" value="Malate/L-lactate_DH-like"/>
</dbReference>
<keyword evidence="4" id="KW-1185">Reference proteome</keyword>
<keyword evidence="2" id="KW-0560">Oxidoreductase</keyword>
<dbReference type="SUPFAM" id="SSF89733">
    <property type="entry name" value="L-sulfolactate dehydrogenase-like"/>
    <property type="match status" value="1"/>
</dbReference>
<dbReference type="Gene3D" id="1.10.1530.10">
    <property type="match status" value="1"/>
</dbReference>
<dbReference type="PANTHER" id="PTHR11091">
    <property type="entry name" value="OXIDOREDUCTASE-RELATED"/>
    <property type="match status" value="1"/>
</dbReference>
<reference evidence="4" key="1">
    <citation type="journal article" date="2021" name="Syst. Appl. Microbiol.">
        <title>Roseomonas hellenica sp. nov., isolated from roots of wild-growing Alkanna tinctoria.</title>
        <authorList>
            <person name="Rat A."/>
            <person name="Naranjo H.D."/>
            <person name="Lebbe L."/>
            <person name="Cnockaert M."/>
            <person name="Krigas N."/>
            <person name="Grigoriadou K."/>
            <person name="Maloupa E."/>
            <person name="Willems A."/>
        </authorList>
    </citation>
    <scope>NUCLEOTIDE SEQUENCE [LARGE SCALE GENOMIC DNA]</scope>
    <source>
        <strain evidence="4">LMG 31523</strain>
    </source>
</reference>
<dbReference type="InterPro" id="IPR036111">
    <property type="entry name" value="Mal/L-sulfo/L-lacto_DH-like_sf"/>
</dbReference>
<accession>A0ABS5F690</accession>
<name>A0ABS5F690_9PROT</name>
<evidence type="ECO:0000313" key="4">
    <source>
        <dbReference type="Proteomes" id="UP001196870"/>
    </source>
</evidence>
<comment type="similarity">
    <text evidence="1">Belongs to the LDH2/MDH2 oxidoreductase family.</text>
</comment>
<organism evidence="3 4">
    <name type="scientific">Plastoroseomonas hellenica</name>
    <dbReference type="NCBI Taxonomy" id="2687306"/>
    <lineage>
        <taxon>Bacteria</taxon>
        <taxon>Pseudomonadati</taxon>
        <taxon>Pseudomonadota</taxon>
        <taxon>Alphaproteobacteria</taxon>
        <taxon>Acetobacterales</taxon>
        <taxon>Acetobacteraceae</taxon>
        <taxon>Plastoroseomonas</taxon>
    </lineage>
</organism>
<evidence type="ECO:0000313" key="3">
    <source>
        <dbReference type="EMBL" id="MBR0668080.1"/>
    </source>
</evidence>